<reference evidence="2" key="1">
    <citation type="submission" date="2019-04" db="EMBL/GenBank/DDBJ databases">
        <title>Genome assembly of Zosterops borbonicus 15179.</title>
        <authorList>
            <person name="Leroy T."/>
            <person name="Anselmetti Y."/>
            <person name="Tilak M.-K."/>
            <person name="Nabholz B."/>
        </authorList>
    </citation>
    <scope>NUCLEOTIDE SEQUENCE</scope>
    <source>
        <strain evidence="2">HGM_15179</strain>
        <tissue evidence="2">Muscle</tissue>
    </source>
</reference>
<accession>A0A8K1GRV2</accession>
<sequence>MGVLLDEKLDMFQQRVFAAQKAKHPQLHQKPCGQQGEGSDSAIPLCTGETPPAVLCPALETLTQEGHQPVGASPEDVTKKLRRIEHLLYKERMRTGIVQPGEEKASG</sequence>
<feature type="region of interest" description="Disordered" evidence="1">
    <location>
        <begin position="22"/>
        <end position="46"/>
    </location>
</feature>
<dbReference type="Proteomes" id="UP000796761">
    <property type="component" value="Unassembled WGS sequence"/>
</dbReference>
<comment type="caution">
    <text evidence="2">The sequence shown here is derived from an EMBL/GenBank/DDBJ whole genome shotgun (WGS) entry which is preliminary data.</text>
</comment>
<name>A0A8K1GRV2_9PASS</name>
<protein>
    <submittedName>
        <fullName evidence="2">Uncharacterized protein</fullName>
    </submittedName>
</protein>
<evidence type="ECO:0000313" key="3">
    <source>
        <dbReference type="Proteomes" id="UP000796761"/>
    </source>
</evidence>
<keyword evidence="3" id="KW-1185">Reference proteome</keyword>
<evidence type="ECO:0000256" key="1">
    <source>
        <dbReference type="SAM" id="MobiDB-lite"/>
    </source>
</evidence>
<dbReference type="EMBL" id="SWJQ01000102">
    <property type="protein sequence ID" value="TRZ22315.1"/>
    <property type="molecule type" value="Genomic_DNA"/>
</dbReference>
<dbReference type="AlphaFoldDB" id="A0A8K1GRV2"/>
<proteinExistence type="predicted"/>
<organism evidence="2 3">
    <name type="scientific">Zosterops borbonicus</name>
    <dbReference type="NCBI Taxonomy" id="364589"/>
    <lineage>
        <taxon>Eukaryota</taxon>
        <taxon>Metazoa</taxon>
        <taxon>Chordata</taxon>
        <taxon>Craniata</taxon>
        <taxon>Vertebrata</taxon>
        <taxon>Euteleostomi</taxon>
        <taxon>Archelosauria</taxon>
        <taxon>Archosauria</taxon>
        <taxon>Dinosauria</taxon>
        <taxon>Saurischia</taxon>
        <taxon>Theropoda</taxon>
        <taxon>Coelurosauria</taxon>
        <taxon>Aves</taxon>
        <taxon>Neognathae</taxon>
        <taxon>Neoaves</taxon>
        <taxon>Telluraves</taxon>
        <taxon>Australaves</taxon>
        <taxon>Passeriformes</taxon>
        <taxon>Sylvioidea</taxon>
        <taxon>Zosteropidae</taxon>
        <taxon>Zosterops</taxon>
    </lineage>
</organism>
<dbReference type="OrthoDB" id="9400401at2759"/>
<evidence type="ECO:0000313" key="2">
    <source>
        <dbReference type="EMBL" id="TRZ22315.1"/>
    </source>
</evidence>
<gene>
    <name evidence="2" type="ORF">HGM15179_004776</name>
</gene>